<comment type="caution">
    <text evidence="3">The sequence shown here is derived from an EMBL/GenBank/DDBJ whole genome shotgun (WGS) entry which is preliminary data.</text>
</comment>
<keyword evidence="4" id="KW-1185">Reference proteome</keyword>
<dbReference type="AlphaFoldDB" id="A0AAW1TL85"/>
<protein>
    <submittedName>
        <fullName evidence="3">Uncharacterized protein</fullName>
    </submittedName>
</protein>
<sequence length="392" mass="42641">MALAAEPCTLIEPSEGSFRAEEAVDLPEQGPFGREQLLTKSSVADEPEGSGPQGREKQPLADSLLAHAECQTRAEAAYGVEQSAVCNFPEVITTRHPLQQLLAAITAVKSWQEQVPRLPPAIPFLQHKDDDGVDIDTKRSVNGASIWDMGFDICRLCNMPKSRSTLLEEQNLAAVKRLKARIAALQRRSDLLTAQRDEARLYADTLRHQIENKTDQLPATDQEPDMSALLARCPWDSDVKPAPVVGQHGQLFDLTAVHQGQHTPQQRQDQSELAASSATPDTDINLENDEATSRTETSSTLASSLRQPADQPAAQKLPWGFSPTTAKLSRPPQLPSKRRTEKLAKRAKTRALVHTIKPGIGFPAQTAEASPPGIQATSAQELLASAAWNDAS</sequence>
<evidence type="ECO:0000313" key="3">
    <source>
        <dbReference type="EMBL" id="KAK9869032.1"/>
    </source>
</evidence>
<proteinExistence type="predicted"/>
<gene>
    <name evidence="3" type="ORF">WJX84_004342</name>
</gene>
<name>A0AAW1TL85_9CHLO</name>
<feature type="compositionally biased region" description="Polar residues" evidence="2">
    <location>
        <begin position="294"/>
        <end position="306"/>
    </location>
</feature>
<organism evidence="3 4">
    <name type="scientific">Apatococcus fuscideae</name>
    <dbReference type="NCBI Taxonomy" id="2026836"/>
    <lineage>
        <taxon>Eukaryota</taxon>
        <taxon>Viridiplantae</taxon>
        <taxon>Chlorophyta</taxon>
        <taxon>core chlorophytes</taxon>
        <taxon>Trebouxiophyceae</taxon>
        <taxon>Chlorellales</taxon>
        <taxon>Chlorellaceae</taxon>
        <taxon>Apatococcus</taxon>
    </lineage>
</organism>
<reference evidence="3 4" key="1">
    <citation type="journal article" date="2024" name="Nat. Commun.">
        <title>Phylogenomics reveals the evolutionary origins of lichenization in chlorophyte algae.</title>
        <authorList>
            <person name="Puginier C."/>
            <person name="Libourel C."/>
            <person name="Otte J."/>
            <person name="Skaloud P."/>
            <person name="Haon M."/>
            <person name="Grisel S."/>
            <person name="Petersen M."/>
            <person name="Berrin J.G."/>
            <person name="Delaux P.M."/>
            <person name="Dal Grande F."/>
            <person name="Keller J."/>
        </authorList>
    </citation>
    <scope>NUCLEOTIDE SEQUENCE [LARGE SCALE GENOMIC DNA]</scope>
    <source>
        <strain evidence="3 4">SAG 2523</strain>
    </source>
</reference>
<feature type="compositionally biased region" description="Polar residues" evidence="2">
    <location>
        <begin position="260"/>
        <end position="282"/>
    </location>
</feature>
<keyword evidence="1" id="KW-0175">Coiled coil</keyword>
<accession>A0AAW1TL85</accession>
<evidence type="ECO:0000256" key="1">
    <source>
        <dbReference type="SAM" id="Coils"/>
    </source>
</evidence>
<dbReference type="Proteomes" id="UP001485043">
    <property type="component" value="Unassembled WGS sequence"/>
</dbReference>
<evidence type="ECO:0000313" key="4">
    <source>
        <dbReference type="Proteomes" id="UP001485043"/>
    </source>
</evidence>
<feature type="region of interest" description="Disordered" evidence="2">
    <location>
        <begin position="260"/>
        <end position="351"/>
    </location>
</feature>
<evidence type="ECO:0000256" key="2">
    <source>
        <dbReference type="SAM" id="MobiDB-lite"/>
    </source>
</evidence>
<feature type="coiled-coil region" evidence="1">
    <location>
        <begin position="168"/>
        <end position="195"/>
    </location>
</feature>
<feature type="region of interest" description="Disordered" evidence="2">
    <location>
        <begin position="1"/>
        <end position="59"/>
    </location>
</feature>
<dbReference type="EMBL" id="JALJOV010000002">
    <property type="protein sequence ID" value="KAK9869032.1"/>
    <property type="molecule type" value="Genomic_DNA"/>
</dbReference>
<feature type="compositionally biased region" description="Basic residues" evidence="2">
    <location>
        <begin position="336"/>
        <end position="351"/>
    </location>
</feature>